<evidence type="ECO:0000256" key="2">
    <source>
        <dbReference type="ARBA" id="ARBA00022980"/>
    </source>
</evidence>
<evidence type="ECO:0000256" key="4">
    <source>
        <dbReference type="SAM" id="MobiDB-lite"/>
    </source>
</evidence>
<dbReference type="InterPro" id="IPR008195">
    <property type="entry name" value="Ribosomal_eL34"/>
</dbReference>
<evidence type="ECO:0000256" key="1">
    <source>
        <dbReference type="ARBA" id="ARBA00009875"/>
    </source>
</evidence>
<feature type="region of interest" description="Disordered" evidence="4">
    <location>
        <begin position="232"/>
        <end position="325"/>
    </location>
</feature>
<dbReference type="AlphaFoldDB" id="A0A2U1PNG5"/>
<protein>
    <submittedName>
        <fullName evidence="6">60S ribosomal protein L34</fullName>
    </submittedName>
</protein>
<dbReference type="Gene3D" id="6.20.340.10">
    <property type="match status" value="1"/>
</dbReference>
<evidence type="ECO:0000313" key="6">
    <source>
        <dbReference type="EMBL" id="PWA87314.1"/>
    </source>
</evidence>
<dbReference type="GO" id="GO:0005840">
    <property type="term" value="C:ribosome"/>
    <property type="evidence" value="ECO:0007669"/>
    <property type="project" value="UniProtKB-KW"/>
</dbReference>
<comment type="similarity">
    <text evidence="1">Belongs to the eukaryotic ribosomal protein eL34 family.</text>
</comment>
<feature type="domain" description="PB1-like" evidence="5">
    <location>
        <begin position="3"/>
        <end position="94"/>
    </location>
</feature>
<dbReference type="Proteomes" id="UP000245207">
    <property type="component" value="Unassembled WGS sequence"/>
</dbReference>
<evidence type="ECO:0000313" key="7">
    <source>
        <dbReference type="Proteomes" id="UP000245207"/>
    </source>
</evidence>
<dbReference type="Pfam" id="PF26130">
    <property type="entry name" value="PB1-like"/>
    <property type="match status" value="1"/>
</dbReference>
<dbReference type="GO" id="GO:1990904">
    <property type="term" value="C:ribonucleoprotein complex"/>
    <property type="evidence" value="ECO:0007669"/>
    <property type="project" value="UniProtKB-KW"/>
</dbReference>
<comment type="caution">
    <text evidence="6">The sequence shown here is derived from an EMBL/GenBank/DDBJ whole genome shotgun (WGS) entry which is preliminary data.</text>
</comment>
<feature type="compositionally biased region" description="Basic and acidic residues" evidence="4">
    <location>
        <begin position="235"/>
        <end position="245"/>
    </location>
</feature>
<evidence type="ECO:0000259" key="5">
    <source>
        <dbReference type="Pfam" id="PF26130"/>
    </source>
</evidence>
<dbReference type="OrthoDB" id="1724097at2759"/>
<dbReference type="GO" id="GO:0003735">
    <property type="term" value="F:structural constituent of ribosome"/>
    <property type="evidence" value="ECO:0007669"/>
    <property type="project" value="InterPro"/>
</dbReference>
<keyword evidence="3" id="KW-0687">Ribonucleoprotein</keyword>
<evidence type="ECO:0000256" key="3">
    <source>
        <dbReference type="ARBA" id="ARBA00023274"/>
    </source>
</evidence>
<name>A0A2U1PNG5_ARTAN</name>
<dbReference type="EMBL" id="PKPP01000926">
    <property type="protein sequence ID" value="PWA87314.1"/>
    <property type="molecule type" value="Genomic_DNA"/>
</dbReference>
<keyword evidence="7" id="KW-1185">Reference proteome</keyword>
<accession>A0A2U1PNG5</accession>
<reference evidence="6 7" key="1">
    <citation type="journal article" date="2018" name="Mol. Plant">
        <title>The genome of Artemisia annua provides insight into the evolution of Asteraceae family and artemisinin biosynthesis.</title>
        <authorList>
            <person name="Shen Q."/>
            <person name="Zhang L."/>
            <person name="Liao Z."/>
            <person name="Wang S."/>
            <person name="Yan T."/>
            <person name="Shi P."/>
            <person name="Liu M."/>
            <person name="Fu X."/>
            <person name="Pan Q."/>
            <person name="Wang Y."/>
            <person name="Lv Z."/>
            <person name="Lu X."/>
            <person name="Zhang F."/>
            <person name="Jiang W."/>
            <person name="Ma Y."/>
            <person name="Chen M."/>
            <person name="Hao X."/>
            <person name="Li L."/>
            <person name="Tang Y."/>
            <person name="Lv G."/>
            <person name="Zhou Y."/>
            <person name="Sun X."/>
            <person name="Brodelius P.E."/>
            <person name="Rose J.K.C."/>
            <person name="Tang K."/>
        </authorList>
    </citation>
    <scope>NUCLEOTIDE SEQUENCE [LARGE SCALE GENOMIC DNA]</scope>
    <source>
        <strain evidence="7">cv. Huhao1</strain>
        <tissue evidence="6">Leaf</tissue>
    </source>
</reference>
<proteinExistence type="inferred from homology"/>
<dbReference type="InterPro" id="IPR038562">
    <property type="entry name" value="Ribosomal_eL34_C_sf"/>
</dbReference>
<dbReference type="GO" id="GO:0006412">
    <property type="term" value="P:translation"/>
    <property type="evidence" value="ECO:0007669"/>
    <property type="project" value="InterPro"/>
</dbReference>
<organism evidence="6 7">
    <name type="scientific">Artemisia annua</name>
    <name type="common">Sweet wormwood</name>
    <dbReference type="NCBI Taxonomy" id="35608"/>
    <lineage>
        <taxon>Eukaryota</taxon>
        <taxon>Viridiplantae</taxon>
        <taxon>Streptophyta</taxon>
        <taxon>Embryophyta</taxon>
        <taxon>Tracheophyta</taxon>
        <taxon>Spermatophyta</taxon>
        <taxon>Magnoliopsida</taxon>
        <taxon>eudicotyledons</taxon>
        <taxon>Gunneridae</taxon>
        <taxon>Pentapetalae</taxon>
        <taxon>asterids</taxon>
        <taxon>campanulids</taxon>
        <taxon>Asterales</taxon>
        <taxon>Asteraceae</taxon>
        <taxon>Asteroideae</taxon>
        <taxon>Anthemideae</taxon>
        <taxon>Artemisiinae</taxon>
        <taxon>Artemisia</taxon>
    </lineage>
</organism>
<dbReference type="PANTHER" id="PTHR10759">
    <property type="entry name" value="60S RIBOSOMAL PROTEIN L34"/>
    <property type="match status" value="1"/>
</dbReference>
<keyword evidence="2 6" id="KW-0689">Ribosomal protein</keyword>
<dbReference type="Pfam" id="PF01199">
    <property type="entry name" value="Ribosomal_L34e"/>
    <property type="match status" value="1"/>
</dbReference>
<dbReference type="STRING" id="35608.A0A2U1PNG5"/>
<sequence>MCLTFNLHHDGTFVPSPLMYQEGDRSTIRDIEFGGMIVIGLLKLLKGACMYPVKGIFFLVPGKELSNGLIEIKDDSDPVNCIALGFKNQKDDEVSDVGEMEDLTPYSASDFVGEDDVVIPNRSINDSFLNKLCNGSFISDISDKSDAGECSEPSGKELDIDSDDEDVEKRFKVFDGVIYRELDPKLPWNEMKPTLGLRFKYPEQLKVCLTNYGVANGYQLCLSEGISGSKKSKKRDWAAKKKESEGDSPTSLHANRGKGVQGASPAKKMPTKGVQGESPAKKVPAKGVQGEIPTKKGKKKGVRGETPTKKGKQKGMQGETAIKKGKKKDVQGFLGAIFIVRLGIWIPFRFSTSVRDLVGVRKRRCRLSRNSRMVNRAYGGVLSSGAVRERIIRAVLVEEPKIVKKVLKIQKTKETQAGKS</sequence>
<dbReference type="InterPro" id="IPR058594">
    <property type="entry name" value="PB1-like_dom_pln"/>
</dbReference>
<gene>
    <name evidence="6" type="ORF">CTI12_AA131530</name>
</gene>